<proteinExistence type="inferred from homology"/>
<evidence type="ECO:0008006" key="9">
    <source>
        <dbReference type="Google" id="ProtNLM"/>
    </source>
</evidence>
<dbReference type="EMBL" id="JAYKXN010000008">
    <property type="protein sequence ID" value="KAK7262478.1"/>
    <property type="molecule type" value="Genomic_DNA"/>
</dbReference>
<keyword evidence="4" id="KW-0539">Nucleus</keyword>
<keyword evidence="3" id="KW-0804">Transcription</keyword>
<name>A0AAN9I017_CLITE</name>
<reference evidence="7 8" key="1">
    <citation type="submission" date="2024-01" db="EMBL/GenBank/DDBJ databases">
        <title>The genomes of 5 underutilized Papilionoideae crops provide insights into root nodulation and disease resistance.</title>
        <authorList>
            <person name="Yuan L."/>
        </authorList>
    </citation>
    <scope>NUCLEOTIDE SEQUENCE [LARGE SCALE GENOMIC DNA]</scope>
    <source>
        <strain evidence="7">LY-2023</strain>
        <tissue evidence="7">Leaf</tissue>
    </source>
</reference>
<feature type="region of interest" description="Disordered" evidence="6">
    <location>
        <begin position="294"/>
        <end position="323"/>
    </location>
</feature>
<sequence length="702" mass="79059">MLSTDSLLENFPGSVNGFIFENGPVSVFNQNPEGGFKLDDSSSSSSPSNHSECASDCGGTISSNGEQHVESTKHSNPILRYISDILMDEEDDLERKPCMLQDCLRLQAAEKSFYDVLGRSYPSSPQQFPSCFLDDNPDPDDNFGGTATATTSSESYSSFTTDNSYESDRFNGTAGDFESCFLQRSLVHSSPEKNYLAHDPFRETQAGVLFSNGSWSMNHSLSQPHVIEEGVMRGSFAARGMREKRRYVMNDTSNEGEVRSNKVSAVFSDDSEPSSMFDEVLLCKDGKSPAIFYADREPSPSQVAESGGSNGKTTRSKKGSNKRTSASTTVDLWTLLTQCAQAVASYDQRNASEILKQIRQHASQYGDGLQRLAHYFAVGLETRVAAWTPKFILFQSASAADMLKAYRVYITASPFHRMSNFLANRTILKLAQNQSSVHIIDFGINYGFQWPCLIQRLSERSGGPPRLRITGIEFPQSGFKPAERVEETGRRLEKYCKRFGVPFEYNCLAQKWETIGLEDLKIDKNEVTVVNCLYRLRNLSDETVNVNCPRDALLRLIRRINPNIFTHGVVNGTYNAPFFQTRFREALFHFSALFDMFEATVPREDPSRLMFEQGLFGRDAINVIACEGAERVERPETYKQWQVRNQRAGFKQLPFAPELVDRVKEMVKKEYNKDFVVDEDGKWVLQGWKGRILHAMSSWVPA</sequence>
<dbReference type="InterPro" id="IPR005202">
    <property type="entry name" value="TF_GRAS"/>
</dbReference>
<comment type="caution">
    <text evidence="7">The sequence shown here is derived from an EMBL/GenBank/DDBJ whole genome shotgun (WGS) entry which is preliminary data.</text>
</comment>
<keyword evidence="8" id="KW-1185">Reference proteome</keyword>
<dbReference type="Proteomes" id="UP001359559">
    <property type="component" value="Unassembled WGS sequence"/>
</dbReference>
<feature type="region of interest" description="VHIID" evidence="5">
    <location>
        <begin position="406"/>
        <end position="471"/>
    </location>
</feature>
<dbReference type="PROSITE" id="PS50985">
    <property type="entry name" value="GRAS"/>
    <property type="match status" value="1"/>
</dbReference>
<protein>
    <recommendedName>
        <fullName evidence="9">Scarecrow-like protein 14</fullName>
    </recommendedName>
</protein>
<comment type="subcellular location">
    <subcellularLocation>
        <location evidence="1">Nucleus</location>
    </subcellularLocation>
</comment>
<comment type="similarity">
    <text evidence="5">Belongs to the GRAS family.</text>
</comment>
<dbReference type="GO" id="GO:0005634">
    <property type="term" value="C:nucleus"/>
    <property type="evidence" value="ECO:0007669"/>
    <property type="project" value="UniProtKB-SubCell"/>
</dbReference>
<evidence type="ECO:0000313" key="7">
    <source>
        <dbReference type="EMBL" id="KAK7262478.1"/>
    </source>
</evidence>
<dbReference type="AlphaFoldDB" id="A0AAN9I017"/>
<evidence type="ECO:0000256" key="6">
    <source>
        <dbReference type="SAM" id="MobiDB-lite"/>
    </source>
</evidence>
<feature type="region of interest" description="Leucine repeat II (LRII)" evidence="5">
    <location>
        <begin position="487"/>
        <end position="519"/>
    </location>
</feature>
<evidence type="ECO:0000256" key="3">
    <source>
        <dbReference type="ARBA" id="ARBA00023163"/>
    </source>
</evidence>
<evidence type="ECO:0000256" key="5">
    <source>
        <dbReference type="PROSITE-ProRule" id="PRU01191"/>
    </source>
</evidence>
<feature type="short sequence motif" description="VHIID" evidence="5">
    <location>
        <begin position="437"/>
        <end position="441"/>
    </location>
</feature>
<evidence type="ECO:0000256" key="4">
    <source>
        <dbReference type="ARBA" id="ARBA00023242"/>
    </source>
</evidence>
<comment type="caution">
    <text evidence="5">Lacks conserved residue(s) required for the propagation of feature annotation.</text>
</comment>
<feature type="region of interest" description="Disordered" evidence="6">
    <location>
        <begin position="31"/>
        <end position="73"/>
    </location>
</feature>
<evidence type="ECO:0000256" key="1">
    <source>
        <dbReference type="ARBA" id="ARBA00004123"/>
    </source>
</evidence>
<gene>
    <name evidence="7" type="ORF">RJT34_30051</name>
</gene>
<evidence type="ECO:0000256" key="2">
    <source>
        <dbReference type="ARBA" id="ARBA00023015"/>
    </source>
</evidence>
<keyword evidence="2" id="KW-0805">Transcription regulation</keyword>
<organism evidence="7 8">
    <name type="scientific">Clitoria ternatea</name>
    <name type="common">Butterfly pea</name>
    <dbReference type="NCBI Taxonomy" id="43366"/>
    <lineage>
        <taxon>Eukaryota</taxon>
        <taxon>Viridiplantae</taxon>
        <taxon>Streptophyta</taxon>
        <taxon>Embryophyta</taxon>
        <taxon>Tracheophyta</taxon>
        <taxon>Spermatophyta</taxon>
        <taxon>Magnoliopsida</taxon>
        <taxon>eudicotyledons</taxon>
        <taxon>Gunneridae</taxon>
        <taxon>Pentapetalae</taxon>
        <taxon>rosids</taxon>
        <taxon>fabids</taxon>
        <taxon>Fabales</taxon>
        <taxon>Fabaceae</taxon>
        <taxon>Papilionoideae</taxon>
        <taxon>50 kb inversion clade</taxon>
        <taxon>NPAAA clade</taxon>
        <taxon>indigoferoid/millettioid clade</taxon>
        <taxon>Phaseoleae</taxon>
        <taxon>Clitoria</taxon>
    </lineage>
</organism>
<evidence type="ECO:0000313" key="8">
    <source>
        <dbReference type="Proteomes" id="UP001359559"/>
    </source>
</evidence>
<dbReference type="Pfam" id="PF03514">
    <property type="entry name" value="GRAS"/>
    <property type="match status" value="1"/>
</dbReference>
<dbReference type="PANTHER" id="PTHR31636">
    <property type="entry name" value="OSJNBA0084A10.13 PROTEIN-RELATED"/>
    <property type="match status" value="1"/>
</dbReference>
<feature type="region of interest" description="SAW" evidence="5">
    <location>
        <begin position="625"/>
        <end position="700"/>
    </location>
</feature>
<accession>A0AAN9I017</accession>
<feature type="compositionally biased region" description="Low complexity" evidence="6">
    <location>
        <begin position="41"/>
        <end position="55"/>
    </location>
</feature>